<feature type="non-terminal residue" evidence="1">
    <location>
        <position position="37"/>
    </location>
</feature>
<dbReference type="AlphaFoldDB" id="A0A6J4NX28"/>
<evidence type="ECO:0000313" key="1">
    <source>
        <dbReference type="EMBL" id="CAA9399949.1"/>
    </source>
</evidence>
<sequence>CRWRGTWGVAGGRSRRLDVMGESGSCRAGVGLGGSRR</sequence>
<dbReference type="EMBL" id="CADCUU010000132">
    <property type="protein sequence ID" value="CAA9399949.1"/>
    <property type="molecule type" value="Genomic_DNA"/>
</dbReference>
<protein>
    <submittedName>
        <fullName evidence="1">Uncharacterized protein</fullName>
    </submittedName>
</protein>
<name>A0A6J4NX28_9RHOB</name>
<organism evidence="1">
    <name type="scientific">uncultured Rubellimicrobium sp</name>
    <dbReference type="NCBI Taxonomy" id="543078"/>
    <lineage>
        <taxon>Bacteria</taxon>
        <taxon>Pseudomonadati</taxon>
        <taxon>Pseudomonadota</taxon>
        <taxon>Alphaproteobacteria</taxon>
        <taxon>Rhodobacterales</taxon>
        <taxon>Roseobacteraceae</taxon>
        <taxon>Rubellimicrobium</taxon>
        <taxon>environmental samples</taxon>
    </lineage>
</organism>
<reference evidence="1" key="1">
    <citation type="submission" date="2020-02" db="EMBL/GenBank/DDBJ databases">
        <authorList>
            <person name="Meier V. D."/>
        </authorList>
    </citation>
    <scope>NUCLEOTIDE SEQUENCE</scope>
    <source>
        <strain evidence="1">AVDCRST_MAG15</strain>
    </source>
</reference>
<accession>A0A6J4NX28</accession>
<proteinExistence type="predicted"/>
<feature type="non-terminal residue" evidence="1">
    <location>
        <position position="1"/>
    </location>
</feature>
<gene>
    <name evidence="1" type="ORF">AVDCRST_MAG15-949</name>
</gene>